<dbReference type="InterPro" id="IPR026634">
    <property type="entry name" value="TPST-like"/>
</dbReference>
<dbReference type="InterPro" id="IPR027417">
    <property type="entry name" value="P-loop_NTPase"/>
</dbReference>
<keyword evidence="1 2" id="KW-0808">Transferase</keyword>
<keyword evidence="3" id="KW-1185">Reference proteome</keyword>
<comment type="caution">
    <text evidence="2">The sequence shown here is derived from an EMBL/GenBank/DDBJ whole genome shotgun (WGS) entry which is preliminary data.</text>
</comment>
<evidence type="ECO:0000313" key="2">
    <source>
        <dbReference type="EMBL" id="RSL31857.1"/>
    </source>
</evidence>
<dbReference type="PANTHER" id="PTHR12788">
    <property type="entry name" value="PROTEIN-TYROSINE SULFOTRANSFERASE 2"/>
    <property type="match status" value="1"/>
</dbReference>
<dbReference type="Pfam" id="PF13469">
    <property type="entry name" value="Sulfotransfer_3"/>
    <property type="match status" value="2"/>
</dbReference>
<dbReference type="Proteomes" id="UP000275076">
    <property type="component" value="Unassembled WGS sequence"/>
</dbReference>
<dbReference type="AlphaFoldDB" id="A0A428N0J0"/>
<dbReference type="EMBL" id="RBVX01000020">
    <property type="protein sequence ID" value="RSL31857.1"/>
    <property type="molecule type" value="Genomic_DNA"/>
</dbReference>
<dbReference type="Gene3D" id="3.40.50.300">
    <property type="entry name" value="P-loop containing nucleotide triphosphate hydrolases"/>
    <property type="match status" value="1"/>
</dbReference>
<reference evidence="2 3" key="1">
    <citation type="submission" date="2018-10" db="EMBL/GenBank/DDBJ databases">
        <title>Draft genome sequence of Bacillus salarius IM0101, isolated from a hypersaline soil in Inner Mongolia, China.</title>
        <authorList>
            <person name="Yamprayoonswat W."/>
            <person name="Boonvisut S."/>
            <person name="Jumpathong W."/>
            <person name="Sittihan S."/>
            <person name="Ruangsuj P."/>
            <person name="Wanthongcharoen S."/>
            <person name="Thongpramul N."/>
            <person name="Pimmason S."/>
            <person name="Yu B."/>
            <person name="Yasawong M."/>
        </authorList>
    </citation>
    <scope>NUCLEOTIDE SEQUENCE [LARGE SCALE GENOMIC DNA]</scope>
    <source>
        <strain evidence="2 3">IM0101</strain>
    </source>
</reference>
<proteinExistence type="predicted"/>
<organism evidence="2 3">
    <name type="scientific">Salibacterium salarium</name>
    <dbReference type="NCBI Taxonomy" id="284579"/>
    <lineage>
        <taxon>Bacteria</taxon>
        <taxon>Bacillati</taxon>
        <taxon>Bacillota</taxon>
        <taxon>Bacilli</taxon>
        <taxon>Bacillales</taxon>
        <taxon>Bacillaceae</taxon>
    </lineage>
</organism>
<accession>A0A428N0J0</accession>
<evidence type="ECO:0000313" key="3">
    <source>
        <dbReference type="Proteomes" id="UP000275076"/>
    </source>
</evidence>
<dbReference type="PANTHER" id="PTHR12788:SF10">
    <property type="entry name" value="PROTEIN-TYROSINE SULFOTRANSFERASE"/>
    <property type="match status" value="1"/>
</dbReference>
<sequence>MINYKPVVIIGAGRSGTNMLRDTLTQIAGVETWPCDEINYIWRHHNVTHKTDEFTSDMATSKAKKYIRQKFDEMAEETNAKYLVEKTCANSLRVEFVQNVVPEAKYLHIVRDGRDVVESAKKRWEAPLDTEYIGEKMRFVPKSDLPYYGFKYFLNRLYKITSRENRLASWGPQFTGMTEQLKKVSLEEVCAYQWKASVEKATNAFKNFIPSSQYHTIYYEDFVEHPVKNMKQICAFLNIEITPEEIERLTQDVSSKSVGKGVKTLSDKNLLERVNTILNPAMERHQYEM</sequence>
<dbReference type="GO" id="GO:0008476">
    <property type="term" value="F:protein-tyrosine sulfotransferase activity"/>
    <property type="evidence" value="ECO:0007669"/>
    <property type="project" value="InterPro"/>
</dbReference>
<protein>
    <submittedName>
        <fullName evidence="2">Sulfotransferase</fullName>
    </submittedName>
</protein>
<dbReference type="OrthoDB" id="5432096at2"/>
<dbReference type="SUPFAM" id="SSF52540">
    <property type="entry name" value="P-loop containing nucleoside triphosphate hydrolases"/>
    <property type="match status" value="1"/>
</dbReference>
<evidence type="ECO:0000256" key="1">
    <source>
        <dbReference type="ARBA" id="ARBA00022679"/>
    </source>
</evidence>
<gene>
    <name evidence="2" type="ORF">D7Z54_18855</name>
</gene>
<dbReference type="RefSeq" id="WP_125557906.1">
    <property type="nucleotide sequence ID" value="NZ_RBVX01000020.1"/>
</dbReference>
<name>A0A428N0J0_9BACI</name>